<name>A0A5J4V9V2_9EUKA</name>
<sequence length="370" mass="42274">MIPYFNTLPLASGAAADISKNQIEKVVSNLLNRAINTQIKEKIEFSGDFLVEGKEILQSPMFSKLCEQILRKMKDGALTPRDNSAKLDTILKPYYEPQILEFGLKCLRAHTNTIKQSHGRSLSSGRSSRRIGGGAVVYQNSDDYNIMNQKTGVHSSEQTSKNLTAFLQPCVQATLLVFLLDEIGIRQLITQQHHHIQRMNNNENSMLNSSNQSIIVPSIFVTNNQTNVNKVNNIKDKDVKDKYSNPNNEYQQLFQQSLRTVRPSFILFPQRSALKKTSDILDYVVGQQLFSGGKQLSRQLFSQLRIQGRYEQSAEMEYRYEIKDCRTDLRDGIRLTKALEGLLLDKMDQYQLIISALQSFNMDWQIVVRN</sequence>
<evidence type="ECO:0000313" key="2">
    <source>
        <dbReference type="Proteomes" id="UP000324800"/>
    </source>
</evidence>
<organism evidence="1 2">
    <name type="scientific">Streblomastix strix</name>
    <dbReference type="NCBI Taxonomy" id="222440"/>
    <lineage>
        <taxon>Eukaryota</taxon>
        <taxon>Metamonada</taxon>
        <taxon>Preaxostyla</taxon>
        <taxon>Oxymonadida</taxon>
        <taxon>Streblomastigidae</taxon>
        <taxon>Streblomastix</taxon>
    </lineage>
</organism>
<comment type="caution">
    <text evidence="1">The sequence shown here is derived from an EMBL/GenBank/DDBJ whole genome shotgun (WGS) entry which is preliminary data.</text>
</comment>
<dbReference type="AlphaFoldDB" id="A0A5J4V9V2"/>
<gene>
    <name evidence="1" type="ORF">EZS28_025310</name>
</gene>
<dbReference type="Proteomes" id="UP000324800">
    <property type="component" value="Unassembled WGS sequence"/>
</dbReference>
<accession>A0A5J4V9V2</accession>
<evidence type="ECO:0000313" key="1">
    <source>
        <dbReference type="EMBL" id="KAA6379164.1"/>
    </source>
</evidence>
<dbReference type="EMBL" id="SNRW01008665">
    <property type="protein sequence ID" value="KAA6379164.1"/>
    <property type="molecule type" value="Genomic_DNA"/>
</dbReference>
<proteinExistence type="predicted"/>
<protein>
    <recommendedName>
        <fullName evidence="3">Calponin-homology (CH) domain-containing protein</fullName>
    </recommendedName>
</protein>
<evidence type="ECO:0008006" key="3">
    <source>
        <dbReference type="Google" id="ProtNLM"/>
    </source>
</evidence>
<reference evidence="1 2" key="1">
    <citation type="submission" date="2019-03" db="EMBL/GenBank/DDBJ databases">
        <title>Single cell metagenomics reveals metabolic interactions within the superorganism composed of flagellate Streblomastix strix and complex community of Bacteroidetes bacteria on its surface.</title>
        <authorList>
            <person name="Treitli S.C."/>
            <person name="Kolisko M."/>
            <person name="Husnik F."/>
            <person name="Keeling P."/>
            <person name="Hampl V."/>
        </authorList>
    </citation>
    <scope>NUCLEOTIDE SEQUENCE [LARGE SCALE GENOMIC DNA]</scope>
    <source>
        <strain evidence="1">ST1C</strain>
    </source>
</reference>